<keyword evidence="1" id="KW-0732">Signal</keyword>
<evidence type="ECO:0008006" key="4">
    <source>
        <dbReference type="Google" id="ProtNLM"/>
    </source>
</evidence>
<proteinExistence type="predicted"/>
<dbReference type="AlphaFoldDB" id="A0A5D0RKH3"/>
<reference evidence="2 3" key="1">
    <citation type="submission" date="2019-08" db="EMBL/GenBank/DDBJ databases">
        <title>Identification of a novel species of the genus Boseongicola.</title>
        <authorList>
            <person name="Zhang X.-Q."/>
        </authorList>
    </citation>
    <scope>NUCLEOTIDE SEQUENCE [LARGE SCALE GENOMIC DNA]</scope>
    <source>
        <strain evidence="2 3">HY14</strain>
    </source>
</reference>
<comment type="caution">
    <text evidence="2">The sequence shown here is derived from an EMBL/GenBank/DDBJ whole genome shotgun (WGS) entry which is preliminary data.</text>
</comment>
<feature type="signal peptide" evidence="1">
    <location>
        <begin position="1"/>
        <end position="24"/>
    </location>
</feature>
<accession>A0A5D0RKH3</accession>
<evidence type="ECO:0000256" key="1">
    <source>
        <dbReference type="SAM" id="SignalP"/>
    </source>
</evidence>
<dbReference type="EMBL" id="VSIY01000006">
    <property type="protein sequence ID" value="TYB81416.1"/>
    <property type="molecule type" value="Genomic_DNA"/>
</dbReference>
<evidence type="ECO:0000313" key="3">
    <source>
        <dbReference type="Proteomes" id="UP000322080"/>
    </source>
</evidence>
<keyword evidence="3" id="KW-1185">Reference proteome</keyword>
<evidence type="ECO:0000313" key="2">
    <source>
        <dbReference type="EMBL" id="TYB81416.1"/>
    </source>
</evidence>
<sequence length="243" mass="26935">MHLRAVILALVVLAGMIPPEGAGAQTRYTSSSTGLYWEWGSFRDGCNGDCALTVFGGRHTSVRMTSAFGIADFTNGDFGFVPMVPVWDWPWEDTGLVGGAYSRRLASFGYEPWGDLFDIEAELGIAQRFGDQDETEVWGALYFRWKAFPWNSLLYTTVGVSTGLSYASGVSDWEKGTSGTNEGSRLLHYLSPEITFALPDRRDRELVFRFHHRSGGGDFFASDIFNHADGGSNYATVGLRFRF</sequence>
<feature type="chain" id="PRO_5022817031" description="Outer membrane protein beta-barrel domain-containing protein" evidence="1">
    <location>
        <begin position="25"/>
        <end position="243"/>
    </location>
</feature>
<name>A0A5D0RKH3_9RHOB</name>
<gene>
    <name evidence="2" type="ORF">FVF75_09930</name>
</gene>
<protein>
    <recommendedName>
        <fullName evidence="4">Outer membrane protein beta-barrel domain-containing protein</fullName>
    </recommendedName>
</protein>
<dbReference type="Proteomes" id="UP000322080">
    <property type="component" value="Unassembled WGS sequence"/>
</dbReference>
<dbReference type="RefSeq" id="WP_148377811.1">
    <property type="nucleotide sequence ID" value="NZ_VSIY01000006.1"/>
</dbReference>
<organism evidence="2 3">
    <name type="scientific">Maritimibacter fusiformis</name>
    <dbReference type="NCBI Taxonomy" id="2603819"/>
    <lineage>
        <taxon>Bacteria</taxon>
        <taxon>Pseudomonadati</taxon>
        <taxon>Pseudomonadota</taxon>
        <taxon>Alphaproteobacteria</taxon>
        <taxon>Rhodobacterales</taxon>
        <taxon>Roseobacteraceae</taxon>
        <taxon>Maritimibacter</taxon>
    </lineage>
</organism>